<name>G6AYW7_9BACT</name>
<evidence type="ECO:0000256" key="2">
    <source>
        <dbReference type="ARBA" id="ARBA00022670"/>
    </source>
</evidence>
<feature type="active site" description="Proton acceptor" evidence="6">
    <location>
        <position position="316"/>
    </location>
</feature>
<feature type="domain" description="Spi protease inhibitor" evidence="8">
    <location>
        <begin position="28"/>
        <end position="123"/>
    </location>
</feature>
<dbReference type="AlphaFoldDB" id="G6AYW7"/>
<feature type="signal peptide" evidence="7">
    <location>
        <begin position="1"/>
        <end position="21"/>
    </location>
</feature>
<dbReference type="SUPFAM" id="SSF54001">
    <property type="entry name" value="Cysteine proteinases"/>
    <property type="match status" value="1"/>
</dbReference>
<proteinExistence type="inferred from homology"/>
<evidence type="ECO:0000256" key="4">
    <source>
        <dbReference type="ARBA" id="ARBA00022801"/>
    </source>
</evidence>
<evidence type="ECO:0000256" key="5">
    <source>
        <dbReference type="ARBA" id="ARBA00022807"/>
    </source>
</evidence>
<dbReference type="Gene3D" id="3.90.70.50">
    <property type="entry name" value="Peptidase C10, streptopain"/>
    <property type="match status" value="1"/>
</dbReference>
<comment type="caution">
    <text evidence="9">The sequence shown here is derived from an EMBL/GenBank/DDBJ whole genome shotgun (WGS) entry which is preliminary data.</text>
</comment>
<protein>
    <submittedName>
        <fullName evidence="9">Peptidase C10 family protein</fullName>
    </submittedName>
</protein>
<keyword evidence="3 7" id="KW-0732">Signal</keyword>
<dbReference type="InterPro" id="IPR026906">
    <property type="entry name" value="LRR_5"/>
</dbReference>
<dbReference type="GO" id="GO:0006508">
    <property type="term" value="P:proteolysis"/>
    <property type="evidence" value="ECO:0007669"/>
    <property type="project" value="UniProtKB-KW"/>
</dbReference>
<dbReference type="PRINTS" id="PR00797">
    <property type="entry name" value="STREPTOPAIN"/>
</dbReference>
<dbReference type="Gene3D" id="3.80.10.10">
    <property type="entry name" value="Ribonuclease Inhibitor"/>
    <property type="match status" value="2"/>
</dbReference>
<sequence>MRTQLLTTIFVLLSVALPGLAQKRTFADAQKVAADFFQSKDNNAKVCALRVNSKCGRKLLKRAASATQEATDAYYLFANEDNNRLLVVSGDERMQRILGYTDHALVGNAIPDGLADLLEGYAAQYAALGAVPTISVSNAPARSALYKGERQLQTAAWGQWDPFNRMTPQTYPTGCAATAMAIVMRYHQWPDVGNGSKTHIWMDSVMTAKFGETHYDWANMPMSYEKFNDTQATAVALLMRHLGISVEMYYAAESSGARQTLVPQALAQYFRYGSTARLLTASDYDAATWDRMMRKEIDSNRPVIYTGESIQGRGAHGFVLDGYRDNLFHFNFGWNGSGNGYFAISAITSTDRSFEFANKQQAVIGITPLKAENCAPLQLDCQGKYEGFYTTLTTLKAGEKQSVHLSDLSALTTWQGKMQWNLCHADGSVVEALGSKQVQMNGGSTQSLDFEFAAANNAVKGDYLRLVACTDGSAKWLPVLNALGKEVIVEAYERKVPVVEVVSDTKNVTINSSNPNNKTFNGKPLLGSSYIYNVDFNSSVEKSIDMLRLAGGAFVAHTADAVVLTADTLYIKAKGYTAAELVAQCSVDVEKAGQLEAAMQKAVADADAVEALTVTGTLNNTDLQYLSSLQSLQQLNLENATTPQGLFGATFKDFSRLTNCVLPRSLKQIGSETFKNCYVLRSISLPVCLQATGSKLFSGCQALTDIYAHPSSPDCVAADAFEGLSTPGKVTVHVQQGLAGAFQQSSKWSMFARFVDDLPALPQRFTYGGVDYKAIYDGDGNFAEVTFPSGEMYHGAITIPATINYEGLEYTVRGFDNTDGMSPFVGNMFITSLTLELNIERLRAMLFMGCTNLEHLQLPSTLRHIDSECFRNCPMLKQITLPASIETLGDNAFCGCQYLTDIYCYAMTPPEGSNTDSYPFAQCRPQNVTLHVPASSEAAYRATGFWTKFGNVVADLPDAPVDGITATAGLHTSLPMKAAGKQWITLHMQQAQQVGIYSLSGMLMRVVQLQKGANTVWLDDISIIK</sequence>
<evidence type="ECO:0000256" key="6">
    <source>
        <dbReference type="PIRSR" id="PIRSR600200-1"/>
    </source>
</evidence>
<dbReference type="HOGENOM" id="CLU_295242_0_0_10"/>
<evidence type="ECO:0000313" key="10">
    <source>
        <dbReference type="Proteomes" id="UP000004407"/>
    </source>
</evidence>
<dbReference type="InterPro" id="IPR044934">
    <property type="entry name" value="Streptopain_sf"/>
</dbReference>
<dbReference type="Pfam" id="PF01640">
    <property type="entry name" value="Peptidase_C10"/>
    <property type="match status" value="1"/>
</dbReference>
<dbReference type="Proteomes" id="UP000004407">
    <property type="component" value="Unassembled WGS sequence"/>
</dbReference>
<accession>G6AYW7</accession>
<dbReference type="EMBL" id="AFZZ01000163">
    <property type="protein sequence ID" value="EHJ38926.1"/>
    <property type="molecule type" value="Genomic_DNA"/>
</dbReference>
<keyword evidence="4" id="KW-0378">Hydrolase</keyword>
<dbReference type="InterPro" id="IPR053139">
    <property type="entry name" value="Surface_bspA-like"/>
</dbReference>
<dbReference type="PANTHER" id="PTHR45661">
    <property type="entry name" value="SURFACE ANTIGEN"/>
    <property type="match status" value="1"/>
</dbReference>
<dbReference type="SUPFAM" id="SSF52058">
    <property type="entry name" value="L domain-like"/>
    <property type="match status" value="1"/>
</dbReference>
<gene>
    <name evidence="9" type="ORF">HMPREF0673_01828</name>
</gene>
<dbReference type="Pfam" id="PF13306">
    <property type="entry name" value="LRR_5"/>
    <property type="match status" value="2"/>
</dbReference>
<dbReference type="InterPro" id="IPR032675">
    <property type="entry name" value="LRR_dom_sf"/>
</dbReference>
<evidence type="ECO:0000259" key="8">
    <source>
        <dbReference type="Pfam" id="PF13734"/>
    </source>
</evidence>
<keyword evidence="5" id="KW-0788">Thiol protease</keyword>
<reference evidence="9 10" key="1">
    <citation type="submission" date="2011-08" db="EMBL/GenBank/DDBJ databases">
        <authorList>
            <person name="Weinstock G."/>
            <person name="Sodergren E."/>
            <person name="Clifton S."/>
            <person name="Fulton L."/>
            <person name="Fulton B."/>
            <person name="Courtney L."/>
            <person name="Fronick C."/>
            <person name="Harrison M."/>
            <person name="Strong C."/>
            <person name="Farmer C."/>
            <person name="Delahaunty K."/>
            <person name="Markovic C."/>
            <person name="Hall O."/>
            <person name="Minx P."/>
            <person name="Tomlinson C."/>
            <person name="Mitreva M."/>
            <person name="Hou S."/>
            <person name="Chen J."/>
            <person name="Wollam A."/>
            <person name="Pepin K.H."/>
            <person name="Johnson M."/>
            <person name="Bhonagiri V."/>
            <person name="Zhang X."/>
            <person name="Suruliraj S."/>
            <person name="Warren W."/>
            <person name="Chinwalla A."/>
            <person name="Mardis E.R."/>
            <person name="Wilson R.K."/>
        </authorList>
    </citation>
    <scope>NUCLEOTIDE SEQUENCE [LARGE SCALE GENOMIC DNA]</scope>
    <source>
        <strain evidence="9 10">DSM 18206</strain>
    </source>
</reference>
<keyword evidence="2" id="KW-0645">Protease</keyword>
<evidence type="ECO:0000256" key="7">
    <source>
        <dbReference type="SAM" id="SignalP"/>
    </source>
</evidence>
<dbReference type="Pfam" id="PF13734">
    <property type="entry name" value="Inhibitor_I69"/>
    <property type="match status" value="1"/>
</dbReference>
<evidence type="ECO:0000313" key="9">
    <source>
        <dbReference type="EMBL" id="EHJ38926.1"/>
    </source>
</evidence>
<dbReference type="eggNOG" id="COG3209">
    <property type="taxonomic scope" value="Bacteria"/>
</dbReference>
<dbReference type="PANTHER" id="PTHR45661:SF3">
    <property type="entry name" value="IG-LIKE DOMAIN-CONTAINING PROTEIN"/>
    <property type="match status" value="1"/>
</dbReference>
<dbReference type="PATRIC" id="fig|1002367.3.peg.1483"/>
<dbReference type="InterPro" id="IPR025896">
    <property type="entry name" value="Spi_Prtas-inh"/>
</dbReference>
<organism evidence="9 10">
    <name type="scientific">Leyella stercorea DSM 18206</name>
    <dbReference type="NCBI Taxonomy" id="1002367"/>
    <lineage>
        <taxon>Bacteria</taxon>
        <taxon>Pseudomonadati</taxon>
        <taxon>Bacteroidota</taxon>
        <taxon>Bacteroidia</taxon>
        <taxon>Bacteroidales</taxon>
        <taxon>Prevotellaceae</taxon>
        <taxon>Leyella</taxon>
    </lineage>
</organism>
<evidence type="ECO:0000256" key="3">
    <source>
        <dbReference type="ARBA" id="ARBA00022729"/>
    </source>
</evidence>
<comment type="similarity">
    <text evidence="1">Belongs to the peptidase C10 family.</text>
</comment>
<feature type="active site" description="Nucleophile" evidence="6">
    <location>
        <position position="175"/>
    </location>
</feature>
<dbReference type="GO" id="GO:0008234">
    <property type="term" value="F:cysteine-type peptidase activity"/>
    <property type="evidence" value="ECO:0007669"/>
    <property type="project" value="UniProtKB-KW"/>
</dbReference>
<dbReference type="InterPro" id="IPR000200">
    <property type="entry name" value="Peptidase_C10"/>
</dbReference>
<dbReference type="InterPro" id="IPR038765">
    <property type="entry name" value="Papain-like_cys_pep_sf"/>
</dbReference>
<feature type="chain" id="PRO_5003485658" evidence="7">
    <location>
        <begin position="22"/>
        <end position="1025"/>
    </location>
</feature>
<evidence type="ECO:0000256" key="1">
    <source>
        <dbReference type="ARBA" id="ARBA00009693"/>
    </source>
</evidence>